<dbReference type="InterPro" id="IPR032606">
    <property type="entry name" value="DUF4895"/>
</dbReference>
<evidence type="ECO:0000313" key="3">
    <source>
        <dbReference type="Proteomes" id="UP000199322"/>
    </source>
</evidence>
<dbReference type="EMBL" id="FMYV01000009">
    <property type="protein sequence ID" value="SDC84882.1"/>
    <property type="molecule type" value="Genomic_DNA"/>
</dbReference>
<dbReference type="Proteomes" id="UP000199322">
    <property type="component" value="Unassembled WGS sequence"/>
</dbReference>
<organism evidence="1 3">
    <name type="scientific">Geotoga petraea</name>
    <dbReference type="NCBI Taxonomy" id="28234"/>
    <lineage>
        <taxon>Bacteria</taxon>
        <taxon>Thermotogati</taxon>
        <taxon>Thermotogota</taxon>
        <taxon>Thermotogae</taxon>
        <taxon>Petrotogales</taxon>
        <taxon>Petrotogaceae</taxon>
        <taxon>Geotoga</taxon>
    </lineage>
</organism>
<protein>
    <submittedName>
        <fullName evidence="2">DUF4895 domain-containing protein</fullName>
    </submittedName>
</protein>
<keyword evidence="3" id="KW-1185">Reference proteome</keyword>
<dbReference type="EMBL" id="SRME01000007">
    <property type="protein sequence ID" value="TGG86835.1"/>
    <property type="molecule type" value="Genomic_DNA"/>
</dbReference>
<dbReference type="STRING" id="28234.SAMN04488588_1938"/>
<reference evidence="1 3" key="1">
    <citation type="submission" date="2016-10" db="EMBL/GenBank/DDBJ databases">
        <authorList>
            <person name="de Groot N.N."/>
        </authorList>
    </citation>
    <scope>NUCLEOTIDE SEQUENCE [LARGE SCALE GENOMIC DNA]</scope>
    <source>
        <strain evidence="1 3">WG14</strain>
    </source>
</reference>
<evidence type="ECO:0000313" key="2">
    <source>
        <dbReference type="EMBL" id="TGG86835.1"/>
    </source>
</evidence>
<gene>
    <name evidence="2" type="ORF">E4650_09310</name>
    <name evidence="1" type="ORF">SAMN04488588_1938</name>
</gene>
<accession>A0A1G6PXF9</accession>
<evidence type="ECO:0000313" key="1">
    <source>
        <dbReference type="EMBL" id="SDC84882.1"/>
    </source>
</evidence>
<dbReference type="RefSeq" id="WP_091405366.1">
    <property type="nucleotide sequence ID" value="NZ_FMYV01000009.1"/>
</dbReference>
<sequence>MKDEFILDGASYLKKYKDKIADEFDHFYSVWVYDKYEKFPVLSYFTDQEGRVIRALTPETPSKVMSSLYPKQVEYENELKEEYKKIAEEKGFVVEPIVKSSIVQSPFKVCAYKLSGDERLIKKLLFSEKIKGLNYFSLSEKITDEIFEFILNNYKKYDEGIFYFPYMNEIHLFMKLPEGVPTEWKSLYIDIARVLKTKLIEKYDFVESSYKLPEMGIKDHALCVLKIPTNKILDLDFKNIYQQFLKKIEKQIEEIRSLEI</sequence>
<name>A0A1G6PXF9_9BACT</name>
<dbReference type="OrthoDB" id="48064at2"/>
<proteinExistence type="predicted"/>
<dbReference type="Pfam" id="PF16236">
    <property type="entry name" value="DUF4895"/>
    <property type="match status" value="1"/>
</dbReference>
<dbReference type="Proteomes" id="UP000297288">
    <property type="component" value="Unassembled WGS sequence"/>
</dbReference>
<evidence type="ECO:0000313" key="4">
    <source>
        <dbReference type="Proteomes" id="UP000297288"/>
    </source>
</evidence>
<reference evidence="2 4" key="2">
    <citation type="submission" date="2019-04" db="EMBL/GenBank/DDBJ databases">
        <title>Draft genome sequence data and analysis of a Fermenting Bacterium, Geotoga petraea strain HO-Geo1, isolated from heavy-oil petroleum reservoir in Russia.</title>
        <authorList>
            <person name="Grouzdev D.S."/>
            <person name="Semenova E.M."/>
            <person name="Sokolova D.S."/>
            <person name="Tourova T.P."/>
            <person name="Poltaraus A.B."/>
            <person name="Nazina T.N."/>
        </authorList>
    </citation>
    <scope>NUCLEOTIDE SEQUENCE [LARGE SCALE GENOMIC DNA]</scope>
    <source>
        <strain evidence="2 4">HO-Geo1</strain>
    </source>
</reference>
<dbReference type="AlphaFoldDB" id="A0A1G6PXF9"/>